<sequence length="127" mass="14527">MNENYLKVSIKFDEVLVAQKSREVSVSNLFHTTLPISGHFLVSFLYLCAAGRTRDTKYLVRIFIGIQRLSRRCEMTPKQAKPQKVPPKQHTAIFTCTSWSYKRQMTKLMKETLASKVSINSSNGGIR</sequence>
<name>A0AAD9V0F8_ACRCE</name>
<evidence type="ECO:0000256" key="1">
    <source>
        <dbReference type="SAM" id="Phobius"/>
    </source>
</evidence>
<feature type="transmembrane region" description="Helical" evidence="1">
    <location>
        <begin position="29"/>
        <end position="49"/>
    </location>
</feature>
<reference evidence="2" key="1">
    <citation type="journal article" date="2023" name="G3 (Bethesda)">
        <title>Whole genome assembly and annotation of the endangered Caribbean coral Acropora cervicornis.</title>
        <authorList>
            <person name="Selwyn J.D."/>
            <person name="Vollmer S.V."/>
        </authorList>
    </citation>
    <scope>NUCLEOTIDE SEQUENCE</scope>
    <source>
        <strain evidence="2">K2</strain>
    </source>
</reference>
<comment type="caution">
    <text evidence="2">The sequence shown here is derived from an EMBL/GenBank/DDBJ whole genome shotgun (WGS) entry which is preliminary data.</text>
</comment>
<keyword evidence="1" id="KW-1133">Transmembrane helix</keyword>
<evidence type="ECO:0000313" key="3">
    <source>
        <dbReference type="Proteomes" id="UP001249851"/>
    </source>
</evidence>
<dbReference type="EMBL" id="JARQWQ010000055">
    <property type="protein sequence ID" value="KAK2556608.1"/>
    <property type="molecule type" value="Genomic_DNA"/>
</dbReference>
<keyword evidence="3" id="KW-1185">Reference proteome</keyword>
<reference evidence="2" key="2">
    <citation type="journal article" date="2023" name="Science">
        <title>Genomic signatures of disease resistance in endangered staghorn corals.</title>
        <authorList>
            <person name="Vollmer S.V."/>
            <person name="Selwyn J.D."/>
            <person name="Despard B.A."/>
            <person name="Roesel C.L."/>
        </authorList>
    </citation>
    <scope>NUCLEOTIDE SEQUENCE</scope>
    <source>
        <strain evidence="2">K2</strain>
    </source>
</reference>
<dbReference type="Proteomes" id="UP001249851">
    <property type="component" value="Unassembled WGS sequence"/>
</dbReference>
<evidence type="ECO:0000313" key="2">
    <source>
        <dbReference type="EMBL" id="KAK2556608.1"/>
    </source>
</evidence>
<proteinExistence type="predicted"/>
<accession>A0AAD9V0F8</accession>
<dbReference type="AlphaFoldDB" id="A0AAD9V0F8"/>
<keyword evidence="1" id="KW-0812">Transmembrane</keyword>
<protein>
    <submittedName>
        <fullName evidence="2">Uncharacterized protein</fullName>
    </submittedName>
</protein>
<gene>
    <name evidence="2" type="ORF">P5673_021530</name>
</gene>
<organism evidence="2 3">
    <name type="scientific">Acropora cervicornis</name>
    <name type="common">Staghorn coral</name>
    <dbReference type="NCBI Taxonomy" id="6130"/>
    <lineage>
        <taxon>Eukaryota</taxon>
        <taxon>Metazoa</taxon>
        <taxon>Cnidaria</taxon>
        <taxon>Anthozoa</taxon>
        <taxon>Hexacorallia</taxon>
        <taxon>Scleractinia</taxon>
        <taxon>Astrocoeniina</taxon>
        <taxon>Acroporidae</taxon>
        <taxon>Acropora</taxon>
    </lineage>
</organism>
<keyword evidence="1" id="KW-0472">Membrane</keyword>